<evidence type="ECO:0000259" key="7">
    <source>
        <dbReference type="Pfam" id="PF01284"/>
    </source>
</evidence>
<organism evidence="8 9">
    <name type="scientific">Paramarasmius palmivorus</name>
    <dbReference type="NCBI Taxonomy" id="297713"/>
    <lineage>
        <taxon>Eukaryota</taxon>
        <taxon>Fungi</taxon>
        <taxon>Dikarya</taxon>
        <taxon>Basidiomycota</taxon>
        <taxon>Agaricomycotina</taxon>
        <taxon>Agaricomycetes</taxon>
        <taxon>Agaricomycetidae</taxon>
        <taxon>Agaricales</taxon>
        <taxon>Marasmiineae</taxon>
        <taxon>Marasmiaceae</taxon>
        <taxon>Paramarasmius</taxon>
    </lineage>
</organism>
<keyword evidence="3 6" id="KW-1133">Transmembrane helix</keyword>
<dbReference type="Proteomes" id="UP001383192">
    <property type="component" value="Unassembled WGS sequence"/>
</dbReference>
<evidence type="ECO:0000256" key="4">
    <source>
        <dbReference type="ARBA" id="ARBA00023136"/>
    </source>
</evidence>
<feature type="transmembrane region" description="Helical" evidence="6">
    <location>
        <begin position="130"/>
        <end position="148"/>
    </location>
</feature>
<feature type="transmembrane region" description="Helical" evidence="6">
    <location>
        <begin position="258"/>
        <end position="279"/>
    </location>
</feature>
<proteinExistence type="predicted"/>
<comment type="subcellular location">
    <subcellularLocation>
        <location evidence="1">Membrane</location>
        <topology evidence="1">Multi-pass membrane protein</topology>
    </subcellularLocation>
</comment>
<evidence type="ECO:0000313" key="8">
    <source>
        <dbReference type="EMBL" id="KAK7051023.1"/>
    </source>
</evidence>
<protein>
    <recommendedName>
        <fullName evidence="7">MARVEL domain-containing protein</fullName>
    </recommendedName>
</protein>
<dbReference type="Pfam" id="PF01284">
    <property type="entry name" value="MARVEL"/>
    <property type="match status" value="1"/>
</dbReference>
<feature type="region of interest" description="Disordered" evidence="5">
    <location>
        <begin position="292"/>
        <end position="400"/>
    </location>
</feature>
<evidence type="ECO:0000256" key="1">
    <source>
        <dbReference type="ARBA" id="ARBA00004141"/>
    </source>
</evidence>
<evidence type="ECO:0000256" key="6">
    <source>
        <dbReference type="SAM" id="Phobius"/>
    </source>
</evidence>
<feature type="compositionally biased region" description="Polar residues" evidence="5">
    <location>
        <begin position="320"/>
        <end position="339"/>
    </location>
</feature>
<evidence type="ECO:0000256" key="2">
    <source>
        <dbReference type="ARBA" id="ARBA00022692"/>
    </source>
</evidence>
<keyword evidence="9" id="KW-1185">Reference proteome</keyword>
<accession>A0AAW0DEJ6</accession>
<dbReference type="EMBL" id="JAYKXP010000014">
    <property type="protein sequence ID" value="KAK7051023.1"/>
    <property type="molecule type" value="Genomic_DNA"/>
</dbReference>
<gene>
    <name evidence="8" type="ORF">VNI00_005135</name>
</gene>
<evidence type="ECO:0000256" key="5">
    <source>
        <dbReference type="SAM" id="MobiDB-lite"/>
    </source>
</evidence>
<keyword evidence="2 6" id="KW-0812">Transmembrane</keyword>
<dbReference type="GO" id="GO:0016020">
    <property type="term" value="C:membrane"/>
    <property type="evidence" value="ECO:0007669"/>
    <property type="project" value="UniProtKB-SubCell"/>
</dbReference>
<feature type="compositionally biased region" description="Low complexity" evidence="5">
    <location>
        <begin position="340"/>
        <end position="360"/>
    </location>
</feature>
<evidence type="ECO:0000313" key="9">
    <source>
        <dbReference type="Proteomes" id="UP001383192"/>
    </source>
</evidence>
<name>A0AAW0DEJ6_9AGAR</name>
<comment type="caution">
    <text evidence="8">The sequence shown here is derived from an EMBL/GenBank/DDBJ whole genome shotgun (WGS) entry which is preliminary data.</text>
</comment>
<feature type="region of interest" description="Disordered" evidence="5">
    <location>
        <begin position="423"/>
        <end position="451"/>
    </location>
</feature>
<dbReference type="InterPro" id="IPR008253">
    <property type="entry name" value="Marvel"/>
</dbReference>
<feature type="compositionally biased region" description="Polar residues" evidence="5">
    <location>
        <begin position="423"/>
        <end position="436"/>
    </location>
</feature>
<feature type="compositionally biased region" description="Low complexity" evidence="5">
    <location>
        <begin position="16"/>
        <end position="26"/>
    </location>
</feature>
<dbReference type="AlphaFoldDB" id="A0AAW0DEJ6"/>
<sequence length="451" mass="47964">MTFLDRVKDGLDKITPRSGPPKSSLSGGIGSGGHVGFEDDVSVVSSPDFFGFFPITSHPFFTAIILDIVPSLPSIPGILEPWGSHFLRNHVVLSSSPPPACLMGAMALGLLDFLQMIISKPAIVFHASQIFFNFLAMACFASVAAFQAKWGVGPSGLTGFTLFLTISGMIFSAFMLAVPVAYEKYDKFVRLARGLKEVRVGFILTGTGTTASLLIAFIVTISAWTQAGCKNADNDPHAEEKGDDFKKGLPGWCNTKKAAAIFLWLAFVFWGASLVLLILQWRQGKLLGPRDPPFQHPVDDDAHEDDDEESSYHHIPPVQPASTAAGTSTPPNPFTDSNRYSAVSSAPSSAPYSTAYSSTPVAAGRPSMDAYGAFSDPAPSGFGGNTPTRMSGAAPTLPEPDLGPQVSRTMQYADPYAAIRANIQQTSGAPTSSPYGASSVPPSYESYTGYR</sequence>
<keyword evidence="4 6" id="KW-0472">Membrane</keyword>
<evidence type="ECO:0000256" key="3">
    <source>
        <dbReference type="ARBA" id="ARBA00022989"/>
    </source>
</evidence>
<feature type="domain" description="MARVEL" evidence="7">
    <location>
        <begin position="121"/>
        <end position="276"/>
    </location>
</feature>
<feature type="compositionally biased region" description="Basic and acidic residues" evidence="5">
    <location>
        <begin position="1"/>
        <end position="15"/>
    </location>
</feature>
<reference evidence="8 9" key="1">
    <citation type="submission" date="2024-01" db="EMBL/GenBank/DDBJ databases">
        <title>A draft genome for a cacao thread blight-causing isolate of Paramarasmius palmivorus.</title>
        <authorList>
            <person name="Baruah I.K."/>
            <person name="Bukari Y."/>
            <person name="Amoako-Attah I."/>
            <person name="Meinhardt L.W."/>
            <person name="Bailey B.A."/>
            <person name="Cohen S.P."/>
        </authorList>
    </citation>
    <scope>NUCLEOTIDE SEQUENCE [LARGE SCALE GENOMIC DNA]</scope>
    <source>
        <strain evidence="8 9">GH-12</strain>
    </source>
</reference>
<feature type="transmembrane region" description="Helical" evidence="6">
    <location>
        <begin position="160"/>
        <end position="182"/>
    </location>
</feature>
<feature type="region of interest" description="Disordered" evidence="5">
    <location>
        <begin position="1"/>
        <end position="29"/>
    </location>
</feature>
<feature type="transmembrane region" description="Helical" evidence="6">
    <location>
        <begin position="202"/>
        <end position="224"/>
    </location>
</feature>